<protein>
    <submittedName>
        <fullName evidence="1">Uncharacterized protein</fullName>
    </submittedName>
</protein>
<proteinExistence type="predicted"/>
<reference evidence="1" key="2">
    <citation type="journal article" date="2015" name="Fish Shellfish Immunol.">
        <title>Early steps in the European eel (Anguilla anguilla)-Vibrio vulnificus interaction in the gills: Role of the RtxA13 toxin.</title>
        <authorList>
            <person name="Callol A."/>
            <person name="Pajuelo D."/>
            <person name="Ebbesson L."/>
            <person name="Teles M."/>
            <person name="MacKenzie S."/>
            <person name="Amaro C."/>
        </authorList>
    </citation>
    <scope>NUCLEOTIDE SEQUENCE</scope>
</reference>
<dbReference type="AlphaFoldDB" id="A0A0E9REG9"/>
<evidence type="ECO:0000313" key="1">
    <source>
        <dbReference type="EMBL" id="JAH27212.1"/>
    </source>
</evidence>
<dbReference type="EMBL" id="GBXM01081365">
    <property type="protein sequence ID" value="JAH27212.1"/>
    <property type="molecule type" value="Transcribed_RNA"/>
</dbReference>
<reference evidence="1" key="1">
    <citation type="submission" date="2014-11" db="EMBL/GenBank/DDBJ databases">
        <authorList>
            <person name="Amaro Gonzalez C."/>
        </authorList>
    </citation>
    <scope>NUCLEOTIDE SEQUENCE</scope>
</reference>
<name>A0A0E9REG9_ANGAN</name>
<sequence length="88" mass="9950">MYDFYNVAAQRAMGKQPTASLKPETRLPSGLDGNDLIDKRIIVSCYPRERAEHTGKTGQTPLSIFTRRALLMRSVQIAARPCMRRQVV</sequence>
<organism evidence="1">
    <name type="scientific">Anguilla anguilla</name>
    <name type="common">European freshwater eel</name>
    <name type="synonym">Muraena anguilla</name>
    <dbReference type="NCBI Taxonomy" id="7936"/>
    <lineage>
        <taxon>Eukaryota</taxon>
        <taxon>Metazoa</taxon>
        <taxon>Chordata</taxon>
        <taxon>Craniata</taxon>
        <taxon>Vertebrata</taxon>
        <taxon>Euteleostomi</taxon>
        <taxon>Actinopterygii</taxon>
        <taxon>Neopterygii</taxon>
        <taxon>Teleostei</taxon>
        <taxon>Anguilliformes</taxon>
        <taxon>Anguillidae</taxon>
        <taxon>Anguilla</taxon>
    </lineage>
</organism>
<accession>A0A0E9REG9</accession>